<dbReference type="Proteomes" id="UP000568877">
    <property type="component" value="Unassembled WGS sequence"/>
</dbReference>
<gene>
    <name evidence="1" type="ORF">HKBW3S25_00842</name>
    <name evidence="2" type="ORF">HKBW3S33_00431</name>
    <name evidence="3" type="ORF">HKBW3S42_00592</name>
    <name evidence="4" type="ORF">HKBW3S43_00486</name>
</gene>
<name>A0A6V8P0U8_9ACTN</name>
<evidence type="ECO:0000313" key="6">
    <source>
        <dbReference type="Proteomes" id="UP000568877"/>
    </source>
</evidence>
<evidence type="ECO:0000313" key="5">
    <source>
        <dbReference type="Proteomes" id="UP000543224"/>
    </source>
</evidence>
<dbReference type="EMBL" id="BLRX01000078">
    <property type="protein sequence ID" value="GFP25370.1"/>
    <property type="molecule type" value="Genomic_DNA"/>
</dbReference>
<evidence type="ECO:0000313" key="8">
    <source>
        <dbReference type="Proteomes" id="UP000591948"/>
    </source>
</evidence>
<evidence type="ECO:0000313" key="7">
    <source>
        <dbReference type="Proteomes" id="UP000576480"/>
    </source>
</evidence>
<dbReference type="EMBL" id="BLSB01000017">
    <property type="protein sequence ID" value="GFP34694.1"/>
    <property type="molecule type" value="Genomic_DNA"/>
</dbReference>
<evidence type="ECO:0000313" key="3">
    <source>
        <dbReference type="EMBL" id="GFP32286.1"/>
    </source>
</evidence>
<sequence>MSKFPEFEDEKEARGFFDTHSTIAYLEDTEPEQVKLSEVFQKSIQERREKKQPITLKLSPSHLRDAKRLARRKGIPYQTLIQLWISEGIEKEYRKEQAS</sequence>
<proteinExistence type="predicted"/>
<keyword evidence="8" id="KW-1185">Reference proteome</keyword>
<reference evidence="5 6" key="1">
    <citation type="journal article" date="2020" name="Front. Microbiol.">
        <title>Single-cell genomics of novel Actinobacteria with the Wood-Ljungdahl pathway discovered in a serpentinizing system.</title>
        <authorList>
            <person name="Merino N."/>
            <person name="Kawai M."/>
            <person name="Boyd E.S."/>
            <person name="Colman D.R."/>
            <person name="McGlynn S.E."/>
            <person name="Nealson K.H."/>
            <person name="Kurokawa K."/>
            <person name="Hongoh Y."/>
        </authorList>
    </citation>
    <scope>NUCLEOTIDE SEQUENCE [LARGE SCALE GENOMIC DNA]</scope>
    <source>
        <strain evidence="1 5">S25</strain>
        <strain evidence="2 8">S33</strain>
        <strain evidence="3 6">S42</strain>
        <strain evidence="4 7">S43</strain>
    </source>
</reference>
<dbReference type="Pfam" id="PF12441">
    <property type="entry name" value="CopG_antitoxin"/>
    <property type="match status" value="1"/>
</dbReference>
<evidence type="ECO:0000313" key="2">
    <source>
        <dbReference type="EMBL" id="GFP27018.1"/>
    </source>
</evidence>
<evidence type="ECO:0008006" key="9">
    <source>
        <dbReference type="Google" id="ProtNLM"/>
    </source>
</evidence>
<protein>
    <recommendedName>
        <fullName evidence="9">Antitoxin</fullName>
    </recommendedName>
</protein>
<dbReference type="Proteomes" id="UP000543224">
    <property type="component" value="Unassembled WGS sequence"/>
</dbReference>
<comment type="caution">
    <text evidence="1">The sequence shown here is derived from an EMBL/GenBank/DDBJ whole genome shotgun (WGS) entry which is preliminary data.</text>
</comment>
<evidence type="ECO:0000313" key="1">
    <source>
        <dbReference type="EMBL" id="GFP25370.1"/>
    </source>
</evidence>
<evidence type="ECO:0000313" key="4">
    <source>
        <dbReference type="EMBL" id="GFP34694.1"/>
    </source>
</evidence>
<dbReference type="Proteomes" id="UP000591948">
    <property type="component" value="Unassembled WGS sequence"/>
</dbReference>
<accession>A0A6V8P0U8</accession>
<dbReference type="Proteomes" id="UP000576480">
    <property type="component" value="Unassembled WGS sequence"/>
</dbReference>
<organism evidence="1 5">
    <name type="scientific">Candidatus Hakubella thermalkaliphila</name>
    <dbReference type="NCBI Taxonomy" id="2754717"/>
    <lineage>
        <taxon>Bacteria</taxon>
        <taxon>Bacillati</taxon>
        <taxon>Actinomycetota</taxon>
        <taxon>Actinomycetota incertae sedis</taxon>
        <taxon>Candidatus Hakubellales</taxon>
        <taxon>Candidatus Hakubellaceae</taxon>
        <taxon>Candidatus Hakubella</taxon>
    </lineage>
</organism>
<dbReference type="EMBL" id="BLSA01000052">
    <property type="protein sequence ID" value="GFP32286.1"/>
    <property type="molecule type" value="Genomic_DNA"/>
</dbReference>
<dbReference type="EMBL" id="BLRY01000012">
    <property type="protein sequence ID" value="GFP27018.1"/>
    <property type="molecule type" value="Genomic_DNA"/>
</dbReference>
<dbReference type="RefSeq" id="WP_176229426.1">
    <property type="nucleotide sequence ID" value="NZ_BLRY01000012.1"/>
</dbReference>
<dbReference type="AlphaFoldDB" id="A0A6V8P0U8"/>
<dbReference type="InterPro" id="IPR022148">
    <property type="entry name" value="CopG_antitoxin"/>
</dbReference>